<protein>
    <submittedName>
        <fullName evidence="4">Uncharacterized protein</fullName>
    </submittedName>
</protein>
<keyword evidence="5" id="KW-1185">Reference proteome</keyword>
<accession>A1DAQ5</accession>
<sequence>MLDQTKLLISRGANIHAGTELDPDQFIMLLGRVMRNVWRFLSKKALMSIKPHMGVKLLVEQGVDIGMVRVRGMMPVKMAVEYGHFDIASYLLAHGARVPEDQDFFVSCDTRGHAEGLRLAWDKVVSIDDENSEGSTAIFNAVAHVEAVRVLLGRGASLIIENELCYTYCRRTWPLPSFGNASGPR</sequence>
<proteinExistence type="predicted"/>
<evidence type="ECO:0000256" key="3">
    <source>
        <dbReference type="PROSITE-ProRule" id="PRU00023"/>
    </source>
</evidence>
<organism evidence="4 5">
    <name type="scientific">Neosartorya fischeri (strain ATCC 1020 / DSM 3700 / CBS 544.65 / FGSC A1164 / JCM 1740 / NRRL 181 / WB 181)</name>
    <name type="common">Aspergillus fischerianus</name>
    <dbReference type="NCBI Taxonomy" id="331117"/>
    <lineage>
        <taxon>Eukaryota</taxon>
        <taxon>Fungi</taxon>
        <taxon>Dikarya</taxon>
        <taxon>Ascomycota</taxon>
        <taxon>Pezizomycotina</taxon>
        <taxon>Eurotiomycetes</taxon>
        <taxon>Eurotiomycetidae</taxon>
        <taxon>Eurotiales</taxon>
        <taxon>Aspergillaceae</taxon>
        <taxon>Aspergillus</taxon>
        <taxon>Aspergillus subgen. Fumigati</taxon>
    </lineage>
</organism>
<evidence type="ECO:0000313" key="4">
    <source>
        <dbReference type="EMBL" id="EAW19945.1"/>
    </source>
</evidence>
<dbReference type="KEGG" id="nfi:NFIA_095650"/>
<evidence type="ECO:0000313" key="5">
    <source>
        <dbReference type="Proteomes" id="UP000006702"/>
    </source>
</evidence>
<dbReference type="GeneID" id="4588721"/>
<dbReference type="OrthoDB" id="4423852at2759"/>
<dbReference type="InterPro" id="IPR002110">
    <property type="entry name" value="Ankyrin_rpt"/>
</dbReference>
<gene>
    <name evidence="4" type="ORF">NFIA_095650</name>
</gene>
<dbReference type="PROSITE" id="PS50088">
    <property type="entry name" value="ANK_REPEAT"/>
    <property type="match status" value="1"/>
</dbReference>
<dbReference type="SUPFAM" id="SSF48403">
    <property type="entry name" value="Ankyrin repeat"/>
    <property type="match status" value="1"/>
</dbReference>
<dbReference type="AlphaFoldDB" id="A1DAQ5"/>
<dbReference type="SMART" id="SM00248">
    <property type="entry name" value="ANK"/>
    <property type="match status" value="2"/>
</dbReference>
<dbReference type="Proteomes" id="UP000006702">
    <property type="component" value="Unassembled WGS sequence"/>
</dbReference>
<dbReference type="Gene3D" id="1.25.40.20">
    <property type="entry name" value="Ankyrin repeat-containing domain"/>
    <property type="match status" value="1"/>
</dbReference>
<dbReference type="PANTHER" id="PTHR24171">
    <property type="entry name" value="ANKYRIN REPEAT DOMAIN-CONTAINING PROTEIN 39-RELATED"/>
    <property type="match status" value="1"/>
</dbReference>
<dbReference type="EMBL" id="DS027694">
    <property type="protein sequence ID" value="EAW19945.1"/>
    <property type="molecule type" value="Genomic_DNA"/>
</dbReference>
<evidence type="ECO:0000256" key="2">
    <source>
        <dbReference type="ARBA" id="ARBA00023043"/>
    </source>
</evidence>
<dbReference type="OMA" id="NIHAGTE"/>
<evidence type="ECO:0000256" key="1">
    <source>
        <dbReference type="ARBA" id="ARBA00022737"/>
    </source>
</evidence>
<dbReference type="VEuPathDB" id="FungiDB:NFIA_095650"/>
<keyword evidence="1" id="KW-0677">Repeat</keyword>
<feature type="repeat" description="ANK" evidence="3">
    <location>
        <begin position="71"/>
        <end position="103"/>
    </location>
</feature>
<dbReference type="RefSeq" id="XP_001261842.1">
    <property type="nucleotide sequence ID" value="XM_001261841.1"/>
</dbReference>
<keyword evidence="2 3" id="KW-0040">ANK repeat</keyword>
<name>A1DAQ5_NEOFI</name>
<reference evidence="5" key="1">
    <citation type="journal article" date="2008" name="PLoS Genet.">
        <title>Genomic islands in the pathogenic filamentous fungus Aspergillus fumigatus.</title>
        <authorList>
            <person name="Fedorova N.D."/>
            <person name="Khaldi N."/>
            <person name="Joardar V.S."/>
            <person name="Maiti R."/>
            <person name="Amedeo P."/>
            <person name="Anderson M.J."/>
            <person name="Crabtree J."/>
            <person name="Silva J.C."/>
            <person name="Badger J.H."/>
            <person name="Albarraq A."/>
            <person name="Angiuoli S."/>
            <person name="Bussey H."/>
            <person name="Bowyer P."/>
            <person name="Cotty P.J."/>
            <person name="Dyer P.S."/>
            <person name="Egan A."/>
            <person name="Galens K."/>
            <person name="Fraser-Liggett C.M."/>
            <person name="Haas B.J."/>
            <person name="Inman J.M."/>
            <person name="Kent R."/>
            <person name="Lemieux S."/>
            <person name="Malavazi I."/>
            <person name="Orvis J."/>
            <person name="Roemer T."/>
            <person name="Ronning C.M."/>
            <person name="Sundaram J.P."/>
            <person name="Sutton G."/>
            <person name="Turner G."/>
            <person name="Venter J.C."/>
            <person name="White O.R."/>
            <person name="Whitty B.R."/>
            <person name="Youngman P."/>
            <person name="Wolfe K.H."/>
            <person name="Goldman G.H."/>
            <person name="Wortman J.R."/>
            <person name="Jiang B."/>
            <person name="Denning D.W."/>
            <person name="Nierman W.C."/>
        </authorList>
    </citation>
    <scope>NUCLEOTIDE SEQUENCE [LARGE SCALE GENOMIC DNA]</scope>
    <source>
        <strain evidence="5">ATCC 1020 / DSM 3700 / CBS 544.65 / FGSC A1164 / JCM 1740 / NRRL 181 / WB 181</strain>
    </source>
</reference>
<dbReference type="InterPro" id="IPR036770">
    <property type="entry name" value="Ankyrin_rpt-contain_sf"/>
</dbReference>
<dbReference type="STRING" id="331117.A1DAQ5"/>
<dbReference type="PROSITE" id="PS50297">
    <property type="entry name" value="ANK_REP_REGION"/>
    <property type="match status" value="1"/>
</dbReference>
<dbReference type="Pfam" id="PF12796">
    <property type="entry name" value="Ank_2"/>
    <property type="match status" value="1"/>
</dbReference>
<dbReference type="HOGENOM" id="CLU_1461712_0_0_1"/>